<proteinExistence type="predicted"/>
<evidence type="ECO:0000313" key="2">
    <source>
        <dbReference type="Proteomes" id="UP001346869"/>
    </source>
</evidence>
<reference evidence="1 2" key="1">
    <citation type="journal article" date="2023" name="Genes (Basel)">
        <title>Chromosome-Level Genome Assembly and Circadian Gene Repertoire of the Patagonia Blennie Eleginops maclovinus-The Closest Ancestral Proxy of Antarctic Cryonotothenioids.</title>
        <authorList>
            <person name="Cheng C.C."/>
            <person name="Rivera-Colon A.G."/>
            <person name="Minhas B.F."/>
            <person name="Wilson L."/>
            <person name="Rayamajhi N."/>
            <person name="Vargas-Chacoff L."/>
            <person name="Catchen J.M."/>
        </authorList>
    </citation>
    <scope>NUCLEOTIDE SEQUENCE [LARGE SCALE GENOMIC DNA]</scope>
    <source>
        <strain evidence="1">JMC-PN-2008</strain>
    </source>
</reference>
<gene>
    <name evidence="1" type="ORF">PBY51_003443</name>
</gene>
<accession>A0AAN7Y129</accession>
<dbReference type="AlphaFoldDB" id="A0AAN7Y129"/>
<comment type="caution">
    <text evidence="1">The sequence shown here is derived from an EMBL/GenBank/DDBJ whole genome shotgun (WGS) entry which is preliminary data.</text>
</comment>
<protein>
    <submittedName>
        <fullName evidence="1">Uncharacterized protein</fullName>
    </submittedName>
</protein>
<evidence type="ECO:0000313" key="1">
    <source>
        <dbReference type="EMBL" id="KAK5870501.1"/>
    </source>
</evidence>
<reference evidence="1 2" key="2">
    <citation type="journal article" date="2023" name="Mol. Biol. Evol.">
        <title>Genomics of Secondarily Temperate Adaptation in the Only Non-Antarctic Icefish.</title>
        <authorList>
            <person name="Rivera-Colon A.G."/>
            <person name="Rayamajhi N."/>
            <person name="Minhas B.F."/>
            <person name="Madrigal G."/>
            <person name="Bilyk K.T."/>
            <person name="Yoon V."/>
            <person name="Hune M."/>
            <person name="Gregory S."/>
            <person name="Cheng C.H.C."/>
            <person name="Catchen J.M."/>
        </authorList>
    </citation>
    <scope>NUCLEOTIDE SEQUENCE [LARGE SCALE GENOMIC DNA]</scope>
    <source>
        <strain evidence="1">JMC-PN-2008</strain>
    </source>
</reference>
<organism evidence="1 2">
    <name type="scientific">Eleginops maclovinus</name>
    <name type="common">Patagonian blennie</name>
    <name type="synonym">Eleginus maclovinus</name>
    <dbReference type="NCBI Taxonomy" id="56733"/>
    <lineage>
        <taxon>Eukaryota</taxon>
        <taxon>Metazoa</taxon>
        <taxon>Chordata</taxon>
        <taxon>Craniata</taxon>
        <taxon>Vertebrata</taxon>
        <taxon>Euteleostomi</taxon>
        <taxon>Actinopterygii</taxon>
        <taxon>Neopterygii</taxon>
        <taxon>Teleostei</taxon>
        <taxon>Neoteleostei</taxon>
        <taxon>Acanthomorphata</taxon>
        <taxon>Eupercaria</taxon>
        <taxon>Perciformes</taxon>
        <taxon>Notothenioidei</taxon>
        <taxon>Eleginopidae</taxon>
        <taxon>Eleginops</taxon>
    </lineage>
</organism>
<name>A0AAN7Y129_ELEMC</name>
<keyword evidence="2" id="KW-1185">Reference proteome</keyword>
<dbReference type="Proteomes" id="UP001346869">
    <property type="component" value="Unassembled WGS sequence"/>
</dbReference>
<dbReference type="EMBL" id="JAUZQC010000005">
    <property type="protein sequence ID" value="KAK5870501.1"/>
    <property type="molecule type" value="Genomic_DNA"/>
</dbReference>
<sequence>MAERSGVSVVMEFSPSEVFISHSKEPSCSRCSCLRKECWVFGGRQGLELVMVVYAAGVERLASERE</sequence>